<dbReference type="PANTHER" id="PTHR42921:SF4">
    <property type="entry name" value="ACETOACETYL-COA SYNTHASE (AFU_ORTHOLOGUE AFUA_8G04770)"/>
    <property type="match status" value="1"/>
</dbReference>
<dbReference type="Gene3D" id="3.30.300.30">
    <property type="match status" value="1"/>
</dbReference>
<dbReference type="InterPro" id="IPR045851">
    <property type="entry name" value="AMP-bd_C_sf"/>
</dbReference>
<accession>A0A0C3HEW2</accession>
<dbReference type="SUPFAM" id="SSF56801">
    <property type="entry name" value="Acetyl-CoA synthetase-like"/>
    <property type="match status" value="1"/>
</dbReference>
<dbReference type="AlphaFoldDB" id="A0A0C3HEW2"/>
<dbReference type="GO" id="GO:0006629">
    <property type="term" value="P:lipid metabolic process"/>
    <property type="evidence" value="ECO:0007669"/>
    <property type="project" value="InterPro"/>
</dbReference>
<dbReference type="STRING" id="913774.A0A0C3HEW2"/>
<evidence type="ECO:0000313" key="3">
    <source>
        <dbReference type="Proteomes" id="UP000054321"/>
    </source>
</evidence>
<dbReference type="InParanoid" id="A0A0C3HEW2"/>
<dbReference type="GO" id="GO:0030729">
    <property type="term" value="F:acetoacetate-CoA ligase activity"/>
    <property type="evidence" value="ECO:0007669"/>
    <property type="project" value="InterPro"/>
</dbReference>
<dbReference type="PROSITE" id="PS00455">
    <property type="entry name" value="AMP_BINDING"/>
    <property type="match status" value="1"/>
</dbReference>
<organism evidence="2 3">
    <name type="scientific">Oidiodendron maius (strain Zn)</name>
    <dbReference type="NCBI Taxonomy" id="913774"/>
    <lineage>
        <taxon>Eukaryota</taxon>
        <taxon>Fungi</taxon>
        <taxon>Dikarya</taxon>
        <taxon>Ascomycota</taxon>
        <taxon>Pezizomycotina</taxon>
        <taxon>Leotiomycetes</taxon>
        <taxon>Leotiomycetes incertae sedis</taxon>
        <taxon>Myxotrichaceae</taxon>
        <taxon>Oidiodendron</taxon>
    </lineage>
</organism>
<reference evidence="2 3" key="1">
    <citation type="submission" date="2014-04" db="EMBL/GenBank/DDBJ databases">
        <authorList>
            <consortium name="DOE Joint Genome Institute"/>
            <person name="Kuo A."/>
            <person name="Martino E."/>
            <person name="Perotto S."/>
            <person name="Kohler A."/>
            <person name="Nagy L.G."/>
            <person name="Floudas D."/>
            <person name="Copeland A."/>
            <person name="Barry K.W."/>
            <person name="Cichocki N."/>
            <person name="Veneault-Fourrey C."/>
            <person name="LaButti K."/>
            <person name="Lindquist E.A."/>
            <person name="Lipzen A."/>
            <person name="Lundell T."/>
            <person name="Morin E."/>
            <person name="Murat C."/>
            <person name="Sun H."/>
            <person name="Tunlid A."/>
            <person name="Henrissat B."/>
            <person name="Grigoriev I.V."/>
            <person name="Hibbett D.S."/>
            <person name="Martin F."/>
            <person name="Nordberg H.P."/>
            <person name="Cantor M.N."/>
            <person name="Hua S.X."/>
        </authorList>
    </citation>
    <scope>NUCLEOTIDE SEQUENCE [LARGE SCALE GENOMIC DNA]</scope>
    <source>
        <strain evidence="2 3">Zn</strain>
    </source>
</reference>
<dbReference type="Proteomes" id="UP000054321">
    <property type="component" value="Unassembled WGS sequence"/>
</dbReference>
<evidence type="ECO:0000313" key="2">
    <source>
        <dbReference type="EMBL" id="KIN06771.1"/>
    </source>
</evidence>
<dbReference type="Pfam" id="PF00501">
    <property type="entry name" value="AMP-binding"/>
    <property type="match status" value="1"/>
</dbReference>
<dbReference type="InterPro" id="IPR042099">
    <property type="entry name" value="ANL_N_sf"/>
</dbReference>
<dbReference type="PANTHER" id="PTHR42921">
    <property type="entry name" value="ACETOACETYL-COA SYNTHETASE"/>
    <property type="match status" value="1"/>
</dbReference>
<dbReference type="NCBIfam" id="TIGR01217">
    <property type="entry name" value="ac_ac_CoA_syn"/>
    <property type="match status" value="1"/>
</dbReference>
<protein>
    <recommendedName>
        <fullName evidence="1">AMP-dependent synthetase/ligase domain-containing protein</fullName>
    </recommendedName>
</protein>
<feature type="domain" description="AMP-dependent synthetase/ligase" evidence="1">
    <location>
        <begin position="116"/>
        <end position="500"/>
    </location>
</feature>
<dbReference type="InterPro" id="IPR020845">
    <property type="entry name" value="AMP-binding_CS"/>
</dbReference>
<gene>
    <name evidence="2" type="ORF">OIDMADRAFT_46701</name>
</gene>
<dbReference type="InterPro" id="IPR005914">
    <property type="entry name" value="Acac_CoA_synth"/>
</dbReference>
<evidence type="ECO:0000259" key="1">
    <source>
        <dbReference type="Pfam" id="PF00501"/>
    </source>
</evidence>
<dbReference type="InterPro" id="IPR000873">
    <property type="entry name" value="AMP-dep_synth/lig_dom"/>
</dbReference>
<reference evidence="3" key="2">
    <citation type="submission" date="2015-01" db="EMBL/GenBank/DDBJ databases">
        <title>Evolutionary Origins and Diversification of the Mycorrhizal Mutualists.</title>
        <authorList>
            <consortium name="DOE Joint Genome Institute"/>
            <consortium name="Mycorrhizal Genomics Consortium"/>
            <person name="Kohler A."/>
            <person name="Kuo A."/>
            <person name="Nagy L.G."/>
            <person name="Floudas D."/>
            <person name="Copeland A."/>
            <person name="Barry K.W."/>
            <person name="Cichocki N."/>
            <person name="Veneault-Fourrey C."/>
            <person name="LaButti K."/>
            <person name="Lindquist E.A."/>
            <person name="Lipzen A."/>
            <person name="Lundell T."/>
            <person name="Morin E."/>
            <person name="Murat C."/>
            <person name="Riley R."/>
            <person name="Ohm R."/>
            <person name="Sun H."/>
            <person name="Tunlid A."/>
            <person name="Henrissat B."/>
            <person name="Grigoriev I.V."/>
            <person name="Hibbett D.S."/>
            <person name="Martin F."/>
        </authorList>
    </citation>
    <scope>NUCLEOTIDE SEQUENCE [LARGE SCALE GENOMIC DNA]</scope>
    <source>
        <strain evidence="3">Zn</strain>
    </source>
</reference>
<dbReference type="HOGENOM" id="CLU_000022_3_3_1"/>
<sequence length="700" mass="77918">MDSHIAPRKLWEHPDPTSTEMYKFMQNVNEKHNLQIKSFWDLYQYSITKRTEFWDQCFQYVGLIYSGSYAKVVDENARIDFIPRWFDGVFMNFAENLLYKRAAGSPTAHRGTIGKEDDKIALTEVREGATEIRDVSWGQLRRQVAQLASAMKEHGVGRGDRVVVVASNSVDTLKVFLAVTTLGGMFSSSSTDMGVQGVLQRVLQVTPKYIFMDDFAIYNGKRFDLRPKMTDIVNGMKNVHEFAGMISMPRFKQPVDISGVPHTQTLASYLQKATSDTPDFERMAFHDPFLIAYSSGTTGSPKCIVHSIGGAMLSSAKEGRLHRDQNEDCVSLQYTTTGWMMYFSSVMQMLPGARVVLYDGSPFQPDLETFVKLAGKQKVTKLGISPRWMWEMQKNGVRPKDVTDLSNLKVVTSTGMVLSDQLFKWFYDVGFPKHVHLANISGGTDLAGCFGLDNPLTPVYVGGTQGPSLGTPVAIYDSLIEGGPGVRGAPVEDGTPGELVAPAAFPNMPVYFWGDSAHPPSGTSKYFQSYFEKYENVWTHGDFVMIHPITKNLIFLGRADGVLNPSGVRFGSAEIYGVLETRFPMLADSICVGQRRPQDADESVLLFLMMKPGGKFTTKLVTDVKAAIRSELSPRHVPKHIFETPAIPTTVNLKKVELPVKQIVSGKIITPSGTLLNPESLDFYYKFAKLEELVDLESKL</sequence>
<proteinExistence type="predicted"/>
<dbReference type="Gene3D" id="3.40.50.12780">
    <property type="entry name" value="N-terminal domain of ligase-like"/>
    <property type="match status" value="1"/>
</dbReference>
<dbReference type="OrthoDB" id="10253869at2759"/>
<keyword evidence="3" id="KW-1185">Reference proteome</keyword>
<name>A0A0C3HEW2_OIDMZ</name>
<dbReference type="EMBL" id="KN832870">
    <property type="protein sequence ID" value="KIN06771.1"/>
    <property type="molecule type" value="Genomic_DNA"/>
</dbReference>